<dbReference type="InterPro" id="IPR035584">
    <property type="entry name" value="PurF_N"/>
</dbReference>
<dbReference type="SUPFAM" id="SSF53271">
    <property type="entry name" value="PRTase-like"/>
    <property type="match status" value="1"/>
</dbReference>
<protein>
    <recommendedName>
        <fullName evidence="7">Amidophosphoribosyltransferase</fullName>
        <shortName evidence="7">ATase</shortName>
        <ecNumber evidence="7">2.4.2.14</ecNumber>
    </recommendedName>
    <alternativeName>
        <fullName evidence="7">Glutamine phosphoribosylpyrophosphate amidotransferase</fullName>
        <shortName evidence="7">GPATase</shortName>
    </alternativeName>
</protein>
<accession>A0A1T4QA08</accession>
<dbReference type="Proteomes" id="UP000189933">
    <property type="component" value="Unassembled WGS sequence"/>
</dbReference>
<reference evidence="15" key="1">
    <citation type="submission" date="2017-02" db="EMBL/GenBank/DDBJ databases">
        <authorList>
            <person name="Varghese N."/>
            <person name="Submissions S."/>
        </authorList>
    </citation>
    <scope>NUCLEOTIDE SEQUENCE [LARGE SCALE GENOMIC DNA]</scope>
    <source>
        <strain evidence="15">DSM 16521</strain>
    </source>
</reference>
<feature type="binding site" evidence="7 11">
    <location>
        <position position="441"/>
    </location>
    <ligand>
        <name>[4Fe-4S] cluster</name>
        <dbReference type="ChEBI" id="CHEBI:49883"/>
    </ligand>
</feature>
<evidence type="ECO:0000313" key="14">
    <source>
        <dbReference type="EMBL" id="SKA00613.1"/>
    </source>
</evidence>
<keyword evidence="7 11" id="KW-0411">Iron-sulfur</keyword>
<comment type="catalytic activity">
    <reaction evidence="7 8">
        <text>5-phospho-beta-D-ribosylamine + L-glutamate + diphosphate = 5-phospho-alpha-D-ribose 1-diphosphate + L-glutamine + H2O</text>
        <dbReference type="Rhea" id="RHEA:14905"/>
        <dbReference type="ChEBI" id="CHEBI:15377"/>
        <dbReference type="ChEBI" id="CHEBI:29985"/>
        <dbReference type="ChEBI" id="CHEBI:33019"/>
        <dbReference type="ChEBI" id="CHEBI:58017"/>
        <dbReference type="ChEBI" id="CHEBI:58359"/>
        <dbReference type="ChEBI" id="CHEBI:58681"/>
        <dbReference type="EC" id="2.4.2.14"/>
    </reaction>
</comment>
<dbReference type="GO" id="GO:0009113">
    <property type="term" value="P:purine nucleobase biosynthetic process"/>
    <property type="evidence" value="ECO:0007669"/>
    <property type="project" value="UniProtKB-UniRule"/>
</dbReference>
<sequence length="469" mass="51272">MAGEIKDECGVFGIYLPGGEVAQITYYGLYALQHRGQESAGIAVADGKEIRLHKGMGLVPAVFQDKDLQSLKGYIACGHVRYSTTGASSPINAQPLVFRYAKGMLAVAHNGNLVNAYELRKNLTARGSLFQSTIDTEVIINLLARHSQGGIEDAVHKTMIDLKGSYSLVIMTQDKLLGVRDPHGIRPLCLGRLGDGYVIASESCALDTVGATFLRDVEPGEVVVIDENGLHSRQALPPQKQTCIFEYIYFARPDSRIDGFGVNWCRRQMGRQLAREAPRDVDVVISVPDSGTAAARGYAEELGLPFEEGLMKNRYIGRTFIQPSQALRELAVRLKLNPIISVVKDKRLVLVDDSIVRGTTSRRIVKMLREAGAKEIHLLISSPPILHPCYYGIDTSERSELIAAQKSVEEIAQYIGVDSLHYLSLEGLLAVFQADVNQGFCTACFNGQYPVPIPPEAGKHILEKGGSCC</sequence>
<feature type="domain" description="Glutamine amidotransferase type-2" evidence="13">
    <location>
        <begin position="9"/>
        <end position="228"/>
    </location>
</feature>
<keyword evidence="7 11" id="KW-0408">Iron</keyword>
<feature type="active site" description="Nucleophile" evidence="7 9">
    <location>
        <position position="9"/>
    </location>
</feature>
<dbReference type="GO" id="GO:0000287">
    <property type="term" value="F:magnesium ion binding"/>
    <property type="evidence" value="ECO:0007669"/>
    <property type="project" value="UniProtKB-UniRule"/>
</dbReference>
<organism evidence="14 15">
    <name type="scientific">Carboxydocella sporoproducens DSM 16521</name>
    <dbReference type="NCBI Taxonomy" id="1121270"/>
    <lineage>
        <taxon>Bacteria</taxon>
        <taxon>Bacillati</taxon>
        <taxon>Bacillota</taxon>
        <taxon>Clostridia</taxon>
        <taxon>Eubacteriales</taxon>
        <taxon>Clostridiales Family XVI. Incertae Sedis</taxon>
        <taxon>Carboxydocella</taxon>
    </lineage>
</organism>
<dbReference type="Gene3D" id="3.40.50.2020">
    <property type="match status" value="1"/>
</dbReference>
<comment type="function">
    <text evidence="7">Catalyzes the formation of phosphoribosylamine from phosphoribosylpyrophosphate (PRPP) and glutamine.</text>
</comment>
<dbReference type="CDD" id="cd00715">
    <property type="entry name" value="GPATase_N"/>
    <property type="match status" value="1"/>
</dbReference>
<dbReference type="PROSITE" id="PS50206">
    <property type="entry name" value="RHODANESE_3"/>
    <property type="match status" value="1"/>
</dbReference>
<evidence type="ECO:0000256" key="6">
    <source>
        <dbReference type="ARBA" id="ARBA00022962"/>
    </source>
</evidence>
<comment type="cofactor">
    <cofactor evidence="7 10">
        <name>Mg(2+)</name>
        <dbReference type="ChEBI" id="CHEBI:18420"/>
    </cofactor>
    <text evidence="7 10">Binds 1 Mg(2+) ion per subunit.</text>
</comment>
<evidence type="ECO:0000313" key="15">
    <source>
        <dbReference type="Proteomes" id="UP000189933"/>
    </source>
</evidence>
<keyword evidence="4 7" id="KW-0808">Transferase</keyword>
<keyword evidence="7 10" id="KW-0460">Magnesium</keyword>
<dbReference type="InterPro" id="IPR000836">
    <property type="entry name" value="PRTase_dom"/>
</dbReference>
<dbReference type="UniPathway" id="UPA00074">
    <property type="reaction ID" value="UER00124"/>
</dbReference>
<dbReference type="HAMAP" id="MF_01931">
    <property type="entry name" value="PurF"/>
    <property type="match status" value="1"/>
</dbReference>
<dbReference type="GO" id="GO:0006189">
    <property type="term" value="P:'de novo' IMP biosynthetic process"/>
    <property type="evidence" value="ECO:0007669"/>
    <property type="project" value="UniProtKB-UniRule"/>
</dbReference>
<keyword evidence="7" id="KW-0004">4Fe-4S</keyword>
<proteinExistence type="inferred from homology"/>
<feature type="binding site" evidence="7 10">
    <location>
        <position position="353"/>
    </location>
    <ligand>
        <name>Mg(2+)</name>
        <dbReference type="ChEBI" id="CHEBI:18420"/>
    </ligand>
</feature>
<dbReference type="GO" id="GO:0004044">
    <property type="term" value="F:amidophosphoribosyltransferase activity"/>
    <property type="evidence" value="ECO:0007669"/>
    <property type="project" value="UniProtKB-UniRule"/>
</dbReference>
<feature type="binding site" evidence="7 10">
    <location>
        <position position="290"/>
    </location>
    <ligand>
        <name>Mg(2+)</name>
        <dbReference type="ChEBI" id="CHEBI:18420"/>
    </ligand>
</feature>
<evidence type="ECO:0000259" key="12">
    <source>
        <dbReference type="PROSITE" id="PS50206"/>
    </source>
</evidence>
<keyword evidence="7 10" id="KW-0479">Metal-binding</keyword>
<evidence type="ECO:0000256" key="2">
    <source>
        <dbReference type="ARBA" id="ARBA00010138"/>
    </source>
</evidence>
<comment type="similarity">
    <text evidence="2 7 8">In the C-terminal section; belongs to the purine/pyrimidine phosphoribosyltransferase family.</text>
</comment>
<dbReference type="InterPro" id="IPR029057">
    <property type="entry name" value="PRTase-like"/>
</dbReference>
<evidence type="ECO:0000256" key="9">
    <source>
        <dbReference type="PIRSR" id="PIRSR000485-1"/>
    </source>
</evidence>
<feature type="binding site" evidence="7 10">
    <location>
        <position position="352"/>
    </location>
    <ligand>
        <name>Mg(2+)</name>
        <dbReference type="ChEBI" id="CHEBI:18420"/>
    </ligand>
</feature>
<dbReference type="InterPro" id="IPR001763">
    <property type="entry name" value="Rhodanese-like_dom"/>
</dbReference>
<dbReference type="AlphaFoldDB" id="A0A1T4QA08"/>
<comment type="pathway">
    <text evidence="1 7 8">Purine metabolism; IMP biosynthesis via de novo pathway; N(1)-(5-phospho-D-ribosyl)glycinamide from 5-phospho-alpha-D-ribose 1-diphosphate: step 1/2.</text>
</comment>
<evidence type="ECO:0000256" key="10">
    <source>
        <dbReference type="PIRSR" id="PIRSR000485-2"/>
    </source>
</evidence>
<dbReference type="SUPFAM" id="SSF56235">
    <property type="entry name" value="N-terminal nucleophile aminohydrolases (Ntn hydrolases)"/>
    <property type="match status" value="1"/>
</dbReference>
<name>A0A1T4QA08_9FIRM</name>
<keyword evidence="6 7" id="KW-0315">Glutamine amidotransferase</keyword>
<keyword evidence="15" id="KW-1185">Reference proteome</keyword>
<evidence type="ECO:0000259" key="13">
    <source>
        <dbReference type="PROSITE" id="PS51278"/>
    </source>
</evidence>
<evidence type="ECO:0000256" key="7">
    <source>
        <dbReference type="HAMAP-Rule" id="MF_01931"/>
    </source>
</evidence>
<dbReference type="CDD" id="cd06223">
    <property type="entry name" value="PRTases_typeI"/>
    <property type="match status" value="1"/>
</dbReference>
<feature type="binding site" evidence="7 11">
    <location>
        <position position="444"/>
    </location>
    <ligand>
        <name>[4Fe-4S] cluster</name>
        <dbReference type="ChEBI" id="CHEBI:49883"/>
    </ligand>
</feature>
<evidence type="ECO:0000256" key="3">
    <source>
        <dbReference type="ARBA" id="ARBA00022676"/>
    </source>
</evidence>
<feature type="binding site" evidence="7 11">
    <location>
        <position position="389"/>
    </location>
    <ligand>
        <name>[4Fe-4S] cluster</name>
        <dbReference type="ChEBI" id="CHEBI:49883"/>
    </ligand>
</feature>
<feature type="binding site" evidence="7 11">
    <location>
        <position position="243"/>
    </location>
    <ligand>
        <name>[4Fe-4S] cluster</name>
        <dbReference type="ChEBI" id="CHEBI:49883"/>
    </ligand>
</feature>
<dbReference type="PROSITE" id="PS51278">
    <property type="entry name" value="GATASE_TYPE_2"/>
    <property type="match status" value="1"/>
</dbReference>
<dbReference type="InterPro" id="IPR017932">
    <property type="entry name" value="GATase_2_dom"/>
</dbReference>
<dbReference type="Pfam" id="PF13537">
    <property type="entry name" value="GATase_7"/>
    <property type="match status" value="1"/>
</dbReference>
<dbReference type="RefSeq" id="WP_078665657.1">
    <property type="nucleotide sequence ID" value="NZ_FUXM01000017.1"/>
</dbReference>
<dbReference type="PANTHER" id="PTHR11907">
    <property type="entry name" value="AMIDOPHOSPHORIBOSYLTRANSFERASE"/>
    <property type="match status" value="1"/>
</dbReference>
<keyword evidence="5 7" id="KW-0658">Purine biosynthesis</keyword>
<gene>
    <name evidence="7" type="primary">purF</name>
    <name evidence="14" type="ORF">SAMN02745885_01601</name>
</gene>
<dbReference type="NCBIfam" id="TIGR01134">
    <property type="entry name" value="purF"/>
    <property type="match status" value="1"/>
</dbReference>
<dbReference type="InterPro" id="IPR029055">
    <property type="entry name" value="Ntn_hydrolases_N"/>
</dbReference>
<evidence type="ECO:0000256" key="11">
    <source>
        <dbReference type="PIRSR" id="PIRSR000485-3"/>
    </source>
</evidence>
<dbReference type="PIRSF" id="PIRSF000485">
    <property type="entry name" value="Amd_phspho_trans"/>
    <property type="match status" value="1"/>
</dbReference>
<evidence type="ECO:0000256" key="5">
    <source>
        <dbReference type="ARBA" id="ARBA00022755"/>
    </source>
</evidence>
<dbReference type="EC" id="2.4.2.14" evidence="7"/>
<feature type="domain" description="Rhodanese" evidence="12">
    <location>
        <begin position="323"/>
        <end position="395"/>
    </location>
</feature>
<keyword evidence="3 7" id="KW-0328">Glycosyltransferase</keyword>
<dbReference type="GO" id="GO:0051539">
    <property type="term" value="F:4 iron, 4 sulfur cluster binding"/>
    <property type="evidence" value="ECO:0007669"/>
    <property type="project" value="UniProtKB-KW"/>
</dbReference>
<comment type="cofactor">
    <cofactor evidence="7 11">
        <name>[4Fe-4S] cluster</name>
        <dbReference type="ChEBI" id="CHEBI:49883"/>
    </cofactor>
    <text evidence="7 11">Binds 1 [4Fe-4S] cluster per subunit.</text>
</comment>
<dbReference type="Pfam" id="PF00156">
    <property type="entry name" value="Pribosyltran"/>
    <property type="match status" value="1"/>
</dbReference>
<evidence type="ECO:0000256" key="4">
    <source>
        <dbReference type="ARBA" id="ARBA00022679"/>
    </source>
</evidence>
<dbReference type="InterPro" id="IPR005854">
    <property type="entry name" value="PurF"/>
</dbReference>
<dbReference type="EMBL" id="FUXM01000017">
    <property type="protein sequence ID" value="SKA00613.1"/>
    <property type="molecule type" value="Genomic_DNA"/>
</dbReference>
<dbReference type="OrthoDB" id="9801213at2"/>
<dbReference type="Gene3D" id="3.60.20.10">
    <property type="entry name" value="Glutamine Phosphoribosylpyrophosphate, subunit 1, domain 1"/>
    <property type="match status" value="1"/>
</dbReference>
<evidence type="ECO:0000256" key="8">
    <source>
        <dbReference type="PIRNR" id="PIRNR000485"/>
    </source>
</evidence>
<evidence type="ECO:0000256" key="1">
    <source>
        <dbReference type="ARBA" id="ARBA00005209"/>
    </source>
</evidence>